<dbReference type="AlphaFoldDB" id="A0A0E9P718"/>
<name>A0A0E9P718_ANGAN</name>
<reference evidence="1" key="2">
    <citation type="journal article" date="2015" name="Fish Shellfish Immunol.">
        <title>Early steps in the European eel (Anguilla anguilla)-Vibrio vulnificus interaction in the gills: Role of the RtxA13 toxin.</title>
        <authorList>
            <person name="Callol A."/>
            <person name="Pajuelo D."/>
            <person name="Ebbesson L."/>
            <person name="Teles M."/>
            <person name="MacKenzie S."/>
            <person name="Amaro C."/>
        </authorList>
    </citation>
    <scope>NUCLEOTIDE SEQUENCE</scope>
</reference>
<proteinExistence type="predicted"/>
<reference evidence="1" key="1">
    <citation type="submission" date="2014-11" db="EMBL/GenBank/DDBJ databases">
        <authorList>
            <person name="Amaro Gonzalez C."/>
        </authorList>
    </citation>
    <scope>NUCLEOTIDE SEQUENCE</scope>
</reference>
<sequence>MLFLFLFWKNKCNLRLLNCSNTLPLLATLVYCNK</sequence>
<protein>
    <submittedName>
        <fullName evidence="1">Uncharacterized protein</fullName>
    </submittedName>
</protein>
<accession>A0A0E9P718</accession>
<organism evidence="1">
    <name type="scientific">Anguilla anguilla</name>
    <name type="common">European freshwater eel</name>
    <name type="synonym">Muraena anguilla</name>
    <dbReference type="NCBI Taxonomy" id="7936"/>
    <lineage>
        <taxon>Eukaryota</taxon>
        <taxon>Metazoa</taxon>
        <taxon>Chordata</taxon>
        <taxon>Craniata</taxon>
        <taxon>Vertebrata</taxon>
        <taxon>Euteleostomi</taxon>
        <taxon>Actinopterygii</taxon>
        <taxon>Neopterygii</taxon>
        <taxon>Teleostei</taxon>
        <taxon>Anguilliformes</taxon>
        <taxon>Anguillidae</taxon>
        <taxon>Anguilla</taxon>
    </lineage>
</organism>
<dbReference type="EMBL" id="GBXM01108273">
    <property type="protein sequence ID" value="JAH00304.1"/>
    <property type="molecule type" value="Transcribed_RNA"/>
</dbReference>
<evidence type="ECO:0000313" key="1">
    <source>
        <dbReference type="EMBL" id="JAH00304.1"/>
    </source>
</evidence>